<name>A0A4Y2WBP2_ARAVE</name>
<keyword evidence="1" id="KW-1133">Transmembrane helix</keyword>
<gene>
    <name evidence="2" type="ORF">AVEN_104075_1</name>
</gene>
<accession>A0A4Y2WBP2</accession>
<keyword evidence="1" id="KW-0812">Transmembrane</keyword>
<keyword evidence="3" id="KW-1185">Reference proteome</keyword>
<feature type="transmembrane region" description="Helical" evidence="1">
    <location>
        <begin position="62"/>
        <end position="83"/>
    </location>
</feature>
<organism evidence="2 3">
    <name type="scientific">Araneus ventricosus</name>
    <name type="common">Orbweaver spider</name>
    <name type="synonym">Epeira ventricosa</name>
    <dbReference type="NCBI Taxonomy" id="182803"/>
    <lineage>
        <taxon>Eukaryota</taxon>
        <taxon>Metazoa</taxon>
        <taxon>Ecdysozoa</taxon>
        <taxon>Arthropoda</taxon>
        <taxon>Chelicerata</taxon>
        <taxon>Arachnida</taxon>
        <taxon>Araneae</taxon>
        <taxon>Araneomorphae</taxon>
        <taxon>Entelegynae</taxon>
        <taxon>Araneoidea</taxon>
        <taxon>Araneidae</taxon>
        <taxon>Araneus</taxon>
    </lineage>
</organism>
<evidence type="ECO:0000313" key="2">
    <source>
        <dbReference type="EMBL" id="GBO34629.1"/>
    </source>
</evidence>
<comment type="caution">
    <text evidence="2">The sequence shown here is derived from an EMBL/GenBank/DDBJ whole genome shotgun (WGS) entry which is preliminary data.</text>
</comment>
<evidence type="ECO:0000313" key="3">
    <source>
        <dbReference type="Proteomes" id="UP000499080"/>
    </source>
</evidence>
<dbReference type="Proteomes" id="UP000499080">
    <property type="component" value="Unassembled WGS sequence"/>
</dbReference>
<reference evidence="2 3" key="1">
    <citation type="journal article" date="2019" name="Sci. Rep.">
        <title>Orb-weaving spider Araneus ventricosus genome elucidates the spidroin gene catalogue.</title>
        <authorList>
            <person name="Kono N."/>
            <person name="Nakamura H."/>
            <person name="Ohtoshi R."/>
            <person name="Moran D.A.P."/>
            <person name="Shinohara A."/>
            <person name="Yoshida Y."/>
            <person name="Fujiwara M."/>
            <person name="Mori M."/>
            <person name="Tomita M."/>
            <person name="Arakawa K."/>
        </authorList>
    </citation>
    <scope>NUCLEOTIDE SEQUENCE [LARGE SCALE GENOMIC DNA]</scope>
</reference>
<sequence length="89" mass="9671">MGATSYPANCAWHCTDSHFAERRRVYFVGLLAIAASTCVDVPSSVAVFGLPDLLATATEPVLMNFMISFAMMSPIICALCVAMKDRRTH</sequence>
<feature type="transmembrane region" description="Helical" evidence="1">
    <location>
        <begin position="25"/>
        <end position="50"/>
    </location>
</feature>
<dbReference type="AlphaFoldDB" id="A0A4Y2WBP2"/>
<evidence type="ECO:0000256" key="1">
    <source>
        <dbReference type="SAM" id="Phobius"/>
    </source>
</evidence>
<protein>
    <submittedName>
        <fullName evidence="2">Uncharacterized protein</fullName>
    </submittedName>
</protein>
<keyword evidence="1" id="KW-0472">Membrane</keyword>
<dbReference type="EMBL" id="BGPR01058469">
    <property type="protein sequence ID" value="GBO34629.1"/>
    <property type="molecule type" value="Genomic_DNA"/>
</dbReference>
<proteinExistence type="predicted"/>